<reference evidence="2 3" key="1">
    <citation type="submission" date="2023-11" db="EMBL/GenBank/DDBJ databases">
        <title>Plant-associative lifestyle of Vibrio porteresiae and its evolutionary dynamics.</title>
        <authorList>
            <person name="Rameshkumar N."/>
            <person name="Kirti K."/>
        </authorList>
    </citation>
    <scope>NUCLEOTIDE SEQUENCE [LARGE SCALE GENOMIC DNA]</scope>
    <source>
        <strain evidence="2 3">MSSRF38</strain>
    </source>
</reference>
<dbReference type="Pfam" id="PF04287">
    <property type="entry name" value="DUF446"/>
    <property type="match status" value="1"/>
</dbReference>
<feature type="domain" description="YqcC-like" evidence="1">
    <location>
        <begin position="25"/>
        <end position="118"/>
    </location>
</feature>
<dbReference type="InterPro" id="IPR023376">
    <property type="entry name" value="YqcC-like_dom"/>
</dbReference>
<gene>
    <name evidence="2" type="ORF">SBX37_10920</name>
</gene>
<dbReference type="Gene3D" id="1.20.1440.40">
    <property type="entry name" value="YqcC-like"/>
    <property type="match status" value="1"/>
</dbReference>
<dbReference type="PIRSF" id="PIRSF006257">
    <property type="entry name" value="UCP006257"/>
    <property type="match status" value="1"/>
</dbReference>
<sequence length="124" mass="14574">MSSIHGTLSADFKSSFFFMSKYQQLNQSLSELEACLQTLQLWQEIPPSVQALSSQQPFAIDTLLPEQWLQWIFIPQMRQRIQELAEIPRGFEMTPYFIEVWRDIPENQEVISGLLRIEEICRHA</sequence>
<keyword evidence="3" id="KW-1185">Reference proteome</keyword>
<dbReference type="PANTHER" id="PTHR39586:SF1">
    <property type="entry name" value="CYTOPLASMIC PROTEIN"/>
    <property type="match status" value="1"/>
</dbReference>
<dbReference type="Proteomes" id="UP001283366">
    <property type="component" value="Unassembled WGS sequence"/>
</dbReference>
<proteinExistence type="predicted"/>
<dbReference type="InterPro" id="IPR036814">
    <property type="entry name" value="YqcC-like_sf"/>
</dbReference>
<accession>A0ABU4I601</accession>
<evidence type="ECO:0000259" key="1">
    <source>
        <dbReference type="Pfam" id="PF04287"/>
    </source>
</evidence>
<dbReference type="InterPro" id="IPR007384">
    <property type="entry name" value="UCP006257"/>
</dbReference>
<dbReference type="EMBL" id="JAWRCO010000001">
    <property type="protein sequence ID" value="MDW6003360.1"/>
    <property type="molecule type" value="Genomic_DNA"/>
</dbReference>
<evidence type="ECO:0000313" key="3">
    <source>
        <dbReference type="Proteomes" id="UP001283366"/>
    </source>
</evidence>
<evidence type="ECO:0000313" key="2">
    <source>
        <dbReference type="EMBL" id="MDW6003360.1"/>
    </source>
</evidence>
<organism evidence="2 3">
    <name type="scientific">Vibrio mangrovi</name>
    <dbReference type="NCBI Taxonomy" id="474394"/>
    <lineage>
        <taxon>Bacteria</taxon>
        <taxon>Pseudomonadati</taxon>
        <taxon>Pseudomonadota</taxon>
        <taxon>Gammaproteobacteria</taxon>
        <taxon>Vibrionales</taxon>
        <taxon>Vibrionaceae</taxon>
        <taxon>Vibrio</taxon>
    </lineage>
</organism>
<dbReference type="PANTHER" id="PTHR39586">
    <property type="entry name" value="CYTOPLASMIC PROTEIN-RELATED"/>
    <property type="match status" value="1"/>
</dbReference>
<protein>
    <submittedName>
        <fullName evidence="2">YqcC family protein</fullName>
    </submittedName>
</protein>
<comment type="caution">
    <text evidence="2">The sequence shown here is derived from an EMBL/GenBank/DDBJ whole genome shotgun (WGS) entry which is preliminary data.</text>
</comment>
<name>A0ABU4I601_9VIBR</name>
<dbReference type="SUPFAM" id="SSF158452">
    <property type="entry name" value="YqcC-like"/>
    <property type="match status" value="1"/>
</dbReference>